<evidence type="ECO:0000259" key="3">
    <source>
        <dbReference type="SMART" id="SM00385"/>
    </source>
</evidence>
<name>A0A8J0SEC1_XENTR</name>
<sequence length="437" mass="49404">MRETVGERPLERDRWRETVGERPLERDRWRETGDVRESERERVMATFNSKKRKREEKRSGCSQKKSKYRRDQHGTCCPVPEEPTPVRDQWNTFTVMADALQTFEEYGEDAYLFNKRLEKDFSPLDFLANQHEVDPTNWEEVTNILIKVHRHFSLDFSTLCLSVNYLARYISQRPLKATILKPLGATCLYLATKIMGRKRPSAEDFLELFGDANYTPAYIAYVEKNLMCQLDYRLQGPTIDFFLEHFSLIRASSEKCSGIITRAANALTAARGIAALAMTQYGFHQYAPSLLAQCCLKAADNIFGYNTANEEEPRDYPAHLMQECLEKTLLLVSANKNFLQQLLPGVFPETLQEHSASAAIHSGSTEVTEPAGQHPGTSSRRPKETGAGSPRKKGGGKSAAASRKTGKRADLIIVCIIYLYGDDIVSSTLPVNLTNRS</sequence>
<comment type="similarity">
    <text evidence="1">Belongs to the cyclin family.</text>
</comment>
<dbReference type="OMA" id="ARYISCR"/>
<dbReference type="SMART" id="SM00385">
    <property type="entry name" value="CYCLIN"/>
    <property type="match status" value="1"/>
</dbReference>
<dbReference type="GeneID" id="105946681"/>
<dbReference type="PANTHER" id="PTHR10177">
    <property type="entry name" value="CYCLINS"/>
    <property type="match status" value="1"/>
</dbReference>
<gene>
    <name evidence="5 6" type="primary">LOC105946681</name>
</gene>
<dbReference type="KEGG" id="xtr:105946681"/>
<proteinExistence type="inferred from homology"/>
<dbReference type="OrthoDB" id="5590282at2759"/>
<dbReference type="InterPro" id="IPR036915">
    <property type="entry name" value="Cyclin-like_sf"/>
</dbReference>
<dbReference type="InterPro" id="IPR013763">
    <property type="entry name" value="Cyclin-like_dom"/>
</dbReference>
<feature type="region of interest" description="Disordered" evidence="2">
    <location>
        <begin position="354"/>
        <end position="402"/>
    </location>
</feature>
<dbReference type="Gene3D" id="1.10.472.10">
    <property type="entry name" value="Cyclin-like"/>
    <property type="match status" value="2"/>
</dbReference>
<feature type="compositionally biased region" description="Basic and acidic residues" evidence="2">
    <location>
        <begin position="1"/>
        <end position="43"/>
    </location>
</feature>
<dbReference type="InterPro" id="IPR039361">
    <property type="entry name" value="Cyclin"/>
</dbReference>
<feature type="region of interest" description="Disordered" evidence="2">
    <location>
        <begin position="1"/>
        <end position="80"/>
    </location>
</feature>
<organism evidence="4 5">
    <name type="scientific">Xenopus tropicalis</name>
    <name type="common">Western clawed frog</name>
    <name type="synonym">Silurana tropicalis</name>
    <dbReference type="NCBI Taxonomy" id="8364"/>
    <lineage>
        <taxon>Eukaryota</taxon>
        <taxon>Metazoa</taxon>
        <taxon>Chordata</taxon>
        <taxon>Craniata</taxon>
        <taxon>Vertebrata</taxon>
        <taxon>Euteleostomi</taxon>
        <taxon>Amphibia</taxon>
        <taxon>Batrachia</taxon>
        <taxon>Anura</taxon>
        <taxon>Pipoidea</taxon>
        <taxon>Pipidae</taxon>
        <taxon>Xenopodinae</taxon>
        <taxon>Xenopus</taxon>
        <taxon>Silurana</taxon>
    </lineage>
</organism>
<reference evidence="5" key="1">
    <citation type="submission" date="2025-08" db="UniProtKB">
        <authorList>
            <consortium name="RefSeq"/>
        </authorList>
    </citation>
    <scope>IDENTIFICATION</scope>
    <source>
        <strain evidence="5">Nigerian</strain>
        <tissue evidence="5">Liver and blood</tissue>
    </source>
</reference>
<dbReference type="AGR" id="Xenbase:XB-GENE-29089263"/>
<evidence type="ECO:0000313" key="6">
    <source>
        <dbReference type="Xenbase" id="XB-GENE-29089263"/>
    </source>
</evidence>
<evidence type="ECO:0000313" key="5">
    <source>
        <dbReference type="RefSeq" id="XP_012813701.1"/>
    </source>
</evidence>
<dbReference type="AlphaFoldDB" id="A0A8J0SEC1"/>
<dbReference type="Pfam" id="PF00134">
    <property type="entry name" value="Cyclin_N"/>
    <property type="match status" value="1"/>
</dbReference>
<dbReference type="Xenbase" id="XB-GENE-29089263">
    <property type="gene designation" value="LOC105946681"/>
</dbReference>
<keyword evidence="4" id="KW-1185">Reference proteome</keyword>
<protein>
    <submittedName>
        <fullName evidence="5">Cyclin-O protein B-like</fullName>
    </submittedName>
</protein>
<dbReference type="RefSeq" id="XP_012813701.1">
    <property type="nucleotide sequence ID" value="XM_012958247.1"/>
</dbReference>
<feature type="domain" description="Cyclin-like" evidence="3">
    <location>
        <begin position="143"/>
        <end position="228"/>
    </location>
</feature>
<dbReference type="SUPFAM" id="SSF47954">
    <property type="entry name" value="Cyclin-like"/>
    <property type="match status" value="1"/>
</dbReference>
<accession>A0A8J0SEC1</accession>
<evidence type="ECO:0000313" key="4">
    <source>
        <dbReference type="Proteomes" id="UP000008143"/>
    </source>
</evidence>
<dbReference type="Proteomes" id="UP000008143">
    <property type="component" value="Chromosome 2"/>
</dbReference>
<evidence type="ECO:0000256" key="1">
    <source>
        <dbReference type="RuleBase" id="RU000383"/>
    </source>
</evidence>
<dbReference type="InterPro" id="IPR006671">
    <property type="entry name" value="Cyclin_N"/>
</dbReference>
<evidence type="ECO:0000256" key="2">
    <source>
        <dbReference type="SAM" id="MobiDB-lite"/>
    </source>
</evidence>
<keyword evidence="1" id="KW-0195">Cyclin</keyword>